<feature type="domain" description="Glyceraldehyde 3-phosphate dehydrogenase NAD(P) binding" evidence="5">
    <location>
        <begin position="3"/>
        <end position="154"/>
    </location>
</feature>
<dbReference type="SUPFAM" id="SSF55347">
    <property type="entry name" value="Glyceraldehyde-3-phosphate dehydrogenase-like, C-terminal domain"/>
    <property type="match status" value="1"/>
</dbReference>
<gene>
    <name evidence="6" type="primary">gap</name>
    <name evidence="6" type="ORF">GPZ80_01650</name>
</gene>
<dbReference type="SMART" id="SM00846">
    <property type="entry name" value="Gp_dh_N"/>
    <property type="match status" value="1"/>
</dbReference>
<dbReference type="InterPro" id="IPR020829">
    <property type="entry name" value="GlycerAld_3-P_DH_cat"/>
</dbReference>
<protein>
    <recommendedName>
        <fullName evidence="4">Glyceraldehyde-3-phosphate dehydrogenase</fullName>
        <ecNumber evidence="4">1.2.1.-</ecNumber>
    </recommendedName>
</protein>
<organism evidence="6 7">
    <name type="scientific">Actinokineospora xionganensis</name>
    <dbReference type="NCBI Taxonomy" id="2684470"/>
    <lineage>
        <taxon>Bacteria</taxon>
        <taxon>Bacillati</taxon>
        <taxon>Actinomycetota</taxon>
        <taxon>Actinomycetes</taxon>
        <taxon>Pseudonocardiales</taxon>
        <taxon>Pseudonocardiaceae</taxon>
        <taxon>Actinokineospora</taxon>
    </lineage>
</organism>
<dbReference type="InterPro" id="IPR020828">
    <property type="entry name" value="GlycerAld_3-P_DH_NAD(P)-bd"/>
</dbReference>
<dbReference type="CDD" id="cd05214">
    <property type="entry name" value="GAPDH_I_N"/>
    <property type="match status" value="1"/>
</dbReference>
<dbReference type="CDD" id="cd18126">
    <property type="entry name" value="GAPDH_I_C"/>
    <property type="match status" value="1"/>
</dbReference>
<comment type="caution">
    <text evidence="6">The sequence shown here is derived from an EMBL/GenBank/DDBJ whole genome shotgun (WGS) entry which is preliminary data.</text>
</comment>
<comment type="similarity">
    <text evidence="1 3">Belongs to the glyceraldehyde-3-phosphate dehydrogenase family.</text>
</comment>
<name>A0ABR7KZM1_9PSEU</name>
<sequence>MTMNVAINGFGRMGRNILRRVIDRVEDDIQVVAINDLTAPAVLANLLRYDSTYGPWGSEVGSGDTWISVDGRVIQVSAEPDPELLPWRALGVDLVIEASGRFRTRDAAAAHLRAGASKVVVTAPGKQVDATIVLGVNEDTYRPDAHHVVSNASCTTNCLAPMLAVLDAAFGVRRGLMTTIHSYTNDQSLLDSPHKDARRARSAAVNIIPTSTGAAAAVGEVLPRLRGKLDGVAVRVPVEDGSLTDLCVELDVAVTAAEVNQAFAEAAEGHLKSILRYTEDPIVSRDIIGDPASCVFDASLTRVSDNLVKVFGWYDNEWGYANRTVELVALMAGSR</sequence>
<dbReference type="RefSeq" id="WP_187217936.1">
    <property type="nucleotide sequence ID" value="NZ_JABVED010000001.1"/>
</dbReference>
<dbReference type="PROSITE" id="PS00071">
    <property type="entry name" value="GAPDH"/>
    <property type="match status" value="1"/>
</dbReference>
<evidence type="ECO:0000256" key="1">
    <source>
        <dbReference type="ARBA" id="ARBA00007406"/>
    </source>
</evidence>
<dbReference type="Proteomes" id="UP000734823">
    <property type="component" value="Unassembled WGS sequence"/>
</dbReference>
<dbReference type="SUPFAM" id="SSF51735">
    <property type="entry name" value="NAD(P)-binding Rossmann-fold domains"/>
    <property type="match status" value="1"/>
</dbReference>
<evidence type="ECO:0000313" key="6">
    <source>
        <dbReference type="EMBL" id="MBC6445874.1"/>
    </source>
</evidence>
<proteinExistence type="inferred from homology"/>
<evidence type="ECO:0000313" key="7">
    <source>
        <dbReference type="Proteomes" id="UP000734823"/>
    </source>
</evidence>
<evidence type="ECO:0000256" key="2">
    <source>
        <dbReference type="ARBA" id="ARBA00023002"/>
    </source>
</evidence>
<dbReference type="NCBIfam" id="TIGR01534">
    <property type="entry name" value="GAPDH-I"/>
    <property type="match status" value="1"/>
</dbReference>
<dbReference type="InterPro" id="IPR036291">
    <property type="entry name" value="NAD(P)-bd_dom_sf"/>
</dbReference>
<evidence type="ECO:0000259" key="5">
    <source>
        <dbReference type="SMART" id="SM00846"/>
    </source>
</evidence>
<dbReference type="Pfam" id="PF02800">
    <property type="entry name" value="Gp_dh_C"/>
    <property type="match status" value="1"/>
</dbReference>
<dbReference type="InterPro" id="IPR020831">
    <property type="entry name" value="GlycerAld/Erythrose_P_DH"/>
</dbReference>
<dbReference type="InterPro" id="IPR006424">
    <property type="entry name" value="Glyceraldehyde-3-P_DH_1"/>
</dbReference>
<keyword evidence="7" id="KW-1185">Reference proteome</keyword>
<dbReference type="PANTHER" id="PTHR43148">
    <property type="entry name" value="GLYCERALDEHYDE-3-PHOSPHATE DEHYDROGENASE 2"/>
    <property type="match status" value="1"/>
</dbReference>
<reference evidence="6 7" key="1">
    <citation type="submission" date="2020-06" db="EMBL/GenBank/DDBJ databases">
        <title>Actinokineospora xiongansis sp. nov., isolated from soil of Baiyangdian.</title>
        <authorList>
            <person name="Zhang X."/>
        </authorList>
    </citation>
    <scope>NUCLEOTIDE SEQUENCE [LARGE SCALE GENOMIC DNA]</scope>
    <source>
        <strain evidence="6 7">HBU206404</strain>
    </source>
</reference>
<dbReference type="InterPro" id="IPR020830">
    <property type="entry name" value="GlycerAld_3-P_DH_AS"/>
</dbReference>
<dbReference type="EC" id="1.2.1.-" evidence="4"/>
<dbReference type="Gene3D" id="3.30.360.10">
    <property type="entry name" value="Dihydrodipicolinate Reductase, domain 2"/>
    <property type="match status" value="1"/>
</dbReference>
<dbReference type="PRINTS" id="PR00078">
    <property type="entry name" value="G3PDHDRGNASE"/>
</dbReference>
<dbReference type="Pfam" id="PF00044">
    <property type="entry name" value="Gp_dh_N"/>
    <property type="match status" value="1"/>
</dbReference>
<accession>A0ABR7KZM1</accession>
<dbReference type="EMBL" id="JABVED010000001">
    <property type="protein sequence ID" value="MBC6445874.1"/>
    <property type="molecule type" value="Genomic_DNA"/>
</dbReference>
<keyword evidence="2 4" id="KW-0560">Oxidoreductase</keyword>
<evidence type="ECO:0000256" key="4">
    <source>
        <dbReference type="RuleBase" id="RU361160"/>
    </source>
</evidence>
<evidence type="ECO:0000256" key="3">
    <source>
        <dbReference type="RuleBase" id="RU000397"/>
    </source>
</evidence>
<dbReference type="PIRSF" id="PIRSF000149">
    <property type="entry name" value="GAP_DH"/>
    <property type="match status" value="1"/>
</dbReference>
<dbReference type="Gene3D" id="3.40.50.720">
    <property type="entry name" value="NAD(P)-binding Rossmann-like Domain"/>
    <property type="match status" value="1"/>
</dbReference>